<evidence type="ECO:0000256" key="1">
    <source>
        <dbReference type="SAM" id="MobiDB-lite"/>
    </source>
</evidence>
<keyword evidence="3" id="KW-1185">Reference proteome</keyword>
<gene>
    <name evidence="2" type="ORF">FS320_02020</name>
</gene>
<protein>
    <submittedName>
        <fullName evidence="2">Uncharacterized protein</fullName>
    </submittedName>
</protein>
<feature type="region of interest" description="Disordered" evidence="1">
    <location>
        <begin position="1"/>
        <end position="30"/>
    </location>
</feature>
<name>A0A5N7MBF1_9HYPH</name>
<proteinExistence type="predicted"/>
<organism evidence="2 3">
    <name type="scientific">Microvirga tunisiensis</name>
    <dbReference type="NCBI Taxonomy" id="2108360"/>
    <lineage>
        <taxon>Bacteria</taxon>
        <taxon>Pseudomonadati</taxon>
        <taxon>Pseudomonadota</taxon>
        <taxon>Alphaproteobacteria</taxon>
        <taxon>Hyphomicrobiales</taxon>
        <taxon>Methylobacteriaceae</taxon>
        <taxon>Microvirga</taxon>
    </lineage>
</organism>
<comment type="caution">
    <text evidence="2">The sequence shown here is derived from an EMBL/GenBank/DDBJ whole genome shotgun (WGS) entry which is preliminary data.</text>
</comment>
<reference evidence="2 3" key="1">
    <citation type="journal article" date="2019" name="Syst. Appl. Microbiol.">
        <title>Microvirga tunisiensis sp. nov., a root nodule symbiotic bacterium isolated from Lupinus micranthus and L. luteus grown in Northern Tunisia.</title>
        <authorList>
            <person name="Msaddak A."/>
            <person name="Rejili M."/>
            <person name="Duran D."/>
            <person name="Mars M."/>
            <person name="Palacios J.M."/>
            <person name="Ruiz-Argueso T."/>
            <person name="Rey L."/>
            <person name="Imperial J."/>
        </authorList>
    </citation>
    <scope>NUCLEOTIDE SEQUENCE [LARGE SCALE GENOMIC DNA]</scope>
    <source>
        <strain evidence="2 3">Lmie10</strain>
    </source>
</reference>
<dbReference type="EMBL" id="VOSK01000003">
    <property type="protein sequence ID" value="MPR24028.1"/>
    <property type="molecule type" value="Genomic_DNA"/>
</dbReference>
<evidence type="ECO:0000313" key="2">
    <source>
        <dbReference type="EMBL" id="MPR24028.1"/>
    </source>
</evidence>
<sequence>MVAGELYNVGLSDEAPSSCTDGSKDKPSRQGLIDTLVDLDLEFEREQQALRRSSLGATLKSRLLIKLKDQYRIRRLPYMQQLAALLEPTGHQLCAQAPLHEGSQRQQQASSTM</sequence>
<evidence type="ECO:0000313" key="3">
    <source>
        <dbReference type="Proteomes" id="UP000403266"/>
    </source>
</evidence>
<dbReference type="Proteomes" id="UP000403266">
    <property type="component" value="Unassembled WGS sequence"/>
</dbReference>
<dbReference type="RefSeq" id="WP_152708942.1">
    <property type="nucleotide sequence ID" value="NZ_VOSJ01000007.1"/>
</dbReference>
<dbReference type="AlphaFoldDB" id="A0A5N7MBF1"/>
<accession>A0A5N7MBF1</accession>